<sequence length="56" mass="6450">MELAYLVNNGQQKKYTFNLNGKLITLVNGDFVNGWKFIEDQNKIQFSKGNKVIDVN</sequence>
<accession>A0A655YPT0</accession>
<evidence type="ECO:0000313" key="1">
    <source>
        <dbReference type="EMBL" id="CSC44947.1"/>
    </source>
</evidence>
<dbReference type="Proteomes" id="UP000041770">
    <property type="component" value="Unassembled WGS sequence"/>
</dbReference>
<proteinExistence type="predicted"/>
<dbReference type="EMBL" id="CWQY01000007">
    <property type="protein sequence ID" value="CSC44947.1"/>
    <property type="molecule type" value="Genomic_DNA"/>
</dbReference>
<reference evidence="1 2" key="1">
    <citation type="submission" date="2015-07" db="EMBL/GenBank/DDBJ databases">
        <authorList>
            <consortium name="Pathogen Informatics"/>
        </authorList>
    </citation>
    <scope>NUCLEOTIDE SEQUENCE [LARGE SCALE GENOMIC DNA]</scope>
    <source>
        <strain evidence="1 2">A316</strain>
    </source>
</reference>
<dbReference type="Pfam" id="PF17456">
    <property type="entry name" value="TcpS"/>
    <property type="match status" value="1"/>
</dbReference>
<protein>
    <submittedName>
        <fullName evidence="1">Toxin co-regulated pilus biosynthesis protein S</fullName>
    </submittedName>
</protein>
<dbReference type="InterPro" id="IPR020213">
    <property type="entry name" value="Toxin-coreg_pilus_synth_TcpS"/>
</dbReference>
<name>A0A655YPT0_VIBCL</name>
<gene>
    <name evidence="1" type="ORF">ERS013200_01430</name>
</gene>
<organism evidence="1 2">
    <name type="scientific">Vibrio cholerae</name>
    <dbReference type="NCBI Taxonomy" id="666"/>
    <lineage>
        <taxon>Bacteria</taxon>
        <taxon>Pseudomonadati</taxon>
        <taxon>Pseudomonadota</taxon>
        <taxon>Gammaproteobacteria</taxon>
        <taxon>Vibrionales</taxon>
        <taxon>Vibrionaceae</taxon>
        <taxon>Vibrio</taxon>
    </lineage>
</organism>
<evidence type="ECO:0000313" key="2">
    <source>
        <dbReference type="Proteomes" id="UP000041770"/>
    </source>
</evidence>
<dbReference type="AlphaFoldDB" id="A0A655YPT0"/>